<organism evidence="2 3">
    <name type="scientific">Tessaracoccus bendigoensis DSM 12906</name>
    <dbReference type="NCBI Taxonomy" id="1123357"/>
    <lineage>
        <taxon>Bacteria</taxon>
        <taxon>Bacillati</taxon>
        <taxon>Actinomycetota</taxon>
        <taxon>Actinomycetes</taxon>
        <taxon>Propionibacteriales</taxon>
        <taxon>Propionibacteriaceae</taxon>
        <taxon>Tessaracoccus</taxon>
    </lineage>
</organism>
<name>A0A1M6E0N1_9ACTN</name>
<keyword evidence="3" id="KW-1185">Reference proteome</keyword>
<gene>
    <name evidence="2" type="ORF">SAMN02745244_01060</name>
</gene>
<reference evidence="2 3" key="1">
    <citation type="submission" date="2016-11" db="EMBL/GenBank/DDBJ databases">
        <authorList>
            <person name="Jaros S."/>
            <person name="Januszkiewicz K."/>
            <person name="Wedrychowicz H."/>
        </authorList>
    </citation>
    <scope>NUCLEOTIDE SEQUENCE [LARGE SCALE GENOMIC DNA]</scope>
    <source>
        <strain evidence="2 3">DSM 12906</strain>
    </source>
</reference>
<evidence type="ECO:0000256" key="1">
    <source>
        <dbReference type="SAM" id="Coils"/>
    </source>
</evidence>
<dbReference type="Proteomes" id="UP000184512">
    <property type="component" value="Unassembled WGS sequence"/>
</dbReference>
<proteinExistence type="predicted"/>
<sequence length="297" mass="32408">MACRTPSVERVADKTQEANNQINKLLEMLKRDEATTKAEFFSQIDAHFKAANVSDGRQVHFNSDIKVEYTSEFSLDKVAAVIMKALEAVAAAKEPSVSAPAMSEKALAAYGDLVTCVAEAAKTSSTASGALAFSMTRLAPGLFAFLRASSVNIQDDETFGSEAVTATAIFYRFMQSIDDVKNEAQFDLALAAYDALIRLKRLQAALIDDLANDKLSIEAYEKKDAAYAGLIARKQKDLDDAHFKPREASRALSVTAAAVEEWTPEALIAPLAKLRELGADYAEIVRTTEERLEANYF</sequence>
<dbReference type="AlphaFoldDB" id="A0A1M6E0N1"/>
<dbReference type="RefSeq" id="WP_073186500.1">
    <property type="nucleotide sequence ID" value="NZ_FQZG01000015.1"/>
</dbReference>
<accession>A0A1M6E0N1</accession>
<dbReference type="OrthoDB" id="9204548at2"/>
<dbReference type="EMBL" id="FQZG01000015">
    <property type="protein sequence ID" value="SHI79036.1"/>
    <property type="molecule type" value="Genomic_DNA"/>
</dbReference>
<protein>
    <submittedName>
        <fullName evidence="2">Uncharacterized protein</fullName>
    </submittedName>
</protein>
<evidence type="ECO:0000313" key="2">
    <source>
        <dbReference type="EMBL" id="SHI79036.1"/>
    </source>
</evidence>
<feature type="coiled-coil region" evidence="1">
    <location>
        <begin position="8"/>
        <end position="35"/>
    </location>
</feature>
<keyword evidence="1" id="KW-0175">Coiled coil</keyword>
<evidence type="ECO:0000313" key="3">
    <source>
        <dbReference type="Proteomes" id="UP000184512"/>
    </source>
</evidence>